<dbReference type="EMBL" id="UINC01114415">
    <property type="protein sequence ID" value="SVC84707.1"/>
    <property type="molecule type" value="Genomic_DNA"/>
</dbReference>
<accession>A0A382QI80</accession>
<evidence type="ECO:0008006" key="2">
    <source>
        <dbReference type="Google" id="ProtNLM"/>
    </source>
</evidence>
<name>A0A382QI80_9ZZZZ</name>
<evidence type="ECO:0000313" key="1">
    <source>
        <dbReference type="EMBL" id="SVC84707.1"/>
    </source>
</evidence>
<dbReference type="AlphaFoldDB" id="A0A382QI80"/>
<gene>
    <name evidence="1" type="ORF">METZ01_LOCUS337561</name>
</gene>
<sequence>MLKNKDIVVDRQGRIFQVVDADFRTAKLGKQVLCRLYRSQKRFAFMPWQVKKHSFFS</sequence>
<protein>
    <recommendedName>
        <fullName evidence="2">Translation elongation factor KOW-like domain-containing protein</fullName>
    </recommendedName>
</protein>
<reference evidence="1" key="1">
    <citation type="submission" date="2018-05" db="EMBL/GenBank/DDBJ databases">
        <authorList>
            <person name="Lanie J.A."/>
            <person name="Ng W.-L."/>
            <person name="Kazmierczak K.M."/>
            <person name="Andrzejewski T.M."/>
            <person name="Davidsen T.M."/>
            <person name="Wayne K.J."/>
            <person name="Tettelin H."/>
            <person name="Glass J.I."/>
            <person name="Rusch D."/>
            <person name="Podicherti R."/>
            <person name="Tsui H.-C.T."/>
            <person name="Winkler M.E."/>
        </authorList>
    </citation>
    <scope>NUCLEOTIDE SEQUENCE</scope>
</reference>
<proteinExistence type="predicted"/>
<organism evidence="1">
    <name type="scientific">marine metagenome</name>
    <dbReference type="NCBI Taxonomy" id="408172"/>
    <lineage>
        <taxon>unclassified sequences</taxon>
        <taxon>metagenomes</taxon>
        <taxon>ecological metagenomes</taxon>
    </lineage>
</organism>